<dbReference type="InterPro" id="IPR000515">
    <property type="entry name" value="MetI-like"/>
</dbReference>
<sequence>MGAVSNVPPVTRRAQARLGILLALPVAVITAVFFVFPMVNALYYSVVDFDGLDPTPPFVGLSNFTEMFTDSATWHALGNNAIWIGIGTAAPMIIGLLVAVLIWSSRGGGAAYRLLFFLPFMLPGVAIGIVWGWIYDPVNGWINRVLDTVGLGSWSRGWLGDPDTAIFAVLATAIWATCGFVIMIILSALRNVDVELVDAARIDGANAGQRLWHILLPQIMPVFLMVLTLTLVGGFSVFDIIFIMTGGGPADATEVLGTYAYSSAFQLNRISYGTVLALLITVLAVPFTIMLNRLQRRLSLQGLGA</sequence>
<comment type="subcellular location">
    <subcellularLocation>
        <location evidence="1 7">Cell membrane</location>
        <topology evidence="1 7">Multi-pass membrane protein</topology>
    </subcellularLocation>
</comment>
<comment type="similarity">
    <text evidence="7">Belongs to the binding-protein-dependent transport system permease family.</text>
</comment>
<feature type="transmembrane region" description="Helical" evidence="7">
    <location>
        <begin position="270"/>
        <end position="291"/>
    </location>
</feature>
<comment type="caution">
    <text evidence="9">The sequence shown here is derived from an EMBL/GenBank/DDBJ whole genome shotgun (WGS) entry which is preliminary data.</text>
</comment>
<evidence type="ECO:0000256" key="3">
    <source>
        <dbReference type="ARBA" id="ARBA00022475"/>
    </source>
</evidence>
<evidence type="ECO:0000256" key="1">
    <source>
        <dbReference type="ARBA" id="ARBA00004651"/>
    </source>
</evidence>
<dbReference type="PROSITE" id="PS50928">
    <property type="entry name" value="ABC_TM1"/>
    <property type="match status" value="1"/>
</dbReference>
<evidence type="ECO:0000256" key="4">
    <source>
        <dbReference type="ARBA" id="ARBA00022692"/>
    </source>
</evidence>
<reference evidence="9 10" key="1">
    <citation type="submission" date="2019-02" db="EMBL/GenBank/DDBJ databases">
        <title>Kribbella capetownensis sp. nov. and Kribbella speibonae sp. nov., isolated from soil.</title>
        <authorList>
            <person name="Curtis S.M."/>
            <person name="Norton I."/>
            <person name="Everest G.J."/>
            <person name="Meyers P.R."/>
        </authorList>
    </citation>
    <scope>NUCLEOTIDE SEQUENCE [LARGE SCALE GENOMIC DNA]</scope>
    <source>
        <strain evidence="9 10">NRRL B-24813</strain>
    </source>
</reference>
<dbReference type="Proteomes" id="UP000291144">
    <property type="component" value="Unassembled WGS sequence"/>
</dbReference>
<dbReference type="CDD" id="cd06261">
    <property type="entry name" value="TM_PBP2"/>
    <property type="match status" value="1"/>
</dbReference>
<dbReference type="EMBL" id="SJKB01000010">
    <property type="protein sequence ID" value="TCC57696.1"/>
    <property type="molecule type" value="Genomic_DNA"/>
</dbReference>
<dbReference type="InterPro" id="IPR051393">
    <property type="entry name" value="ABC_transporter_permease"/>
</dbReference>
<evidence type="ECO:0000313" key="10">
    <source>
        <dbReference type="Proteomes" id="UP000291144"/>
    </source>
</evidence>
<feature type="transmembrane region" description="Helical" evidence="7">
    <location>
        <begin position="165"/>
        <end position="186"/>
    </location>
</feature>
<proteinExistence type="inferred from homology"/>
<evidence type="ECO:0000256" key="2">
    <source>
        <dbReference type="ARBA" id="ARBA00022448"/>
    </source>
</evidence>
<keyword evidence="10" id="KW-1185">Reference proteome</keyword>
<dbReference type="InterPro" id="IPR035906">
    <property type="entry name" value="MetI-like_sf"/>
</dbReference>
<dbReference type="RefSeq" id="WP_131362045.1">
    <property type="nucleotide sequence ID" value="NZ_SJKB01000010.1"/>
</dbReference>
<name>A0A4R0KGK2_9ACTN</name>
<evidence type="ECO:0000256" key="5">
    <source>
        <dbReference type="ARBA" id="ARBA00022989"/>
    </source>
</evidence>
<accession>A0A4R0KGK2</accession>
<keyword evidence="5 7" id="KW-1133">Transmembrane helix</keyword>
<feature type="domain" description="ABC transmembrane type-1" evidence="8">
    <location>
        <begin position="77"/>
        <end position="291"/>
    </location>
</feature>
<organism evidence="9 10">
    <name type="scientific">Kribbella pittospori</name>
    <dbReference type="NCBI Taxonomy" id="722689"/>
    <lineage>
        <taxon>Bacteria</taxon>
        <taxon>Bacillati</taxon>
        <taxon>Actinomycetota</taxon>
        <taxon>Actinomycetes</taxon>
        <taxon>Propionibacteriales</taxon>
        <taxon>Kribbellaceae</taxon>
        <taxon>Kribbella</taxon>
    </lineage>
</organism>
<dbReference type="GO" id="GO:0055085">
    <property type="term" value="P:transmembrane transport"/>
    <property type="evidence" value="ECO:0007669"/>
    <property type="project" value="InterPro"/>
</dbReference>
<keyword evidence="4 7" id="KW-0812">Transmembrane</keyword>
<dbReference type="SUPFAM" id="SSF161098">
    <property type="entry name" value="MetI-like"/>
    <property type="match status" value="1"/>
</dbReference>
<feature type="transmembrane region" description="Helical" evidence="7">
    <location>
        <begin position="114"/>
        <end position="134"/>
    </location>
</feature>
<feature type="transmembrane region" description="Helical" evidence="7">
    <location>
        <begin position="20"/>
        <end position="44"/>
    </location>
</feature>
<feature type="transmembrane region" description="Helical" evidence="7">
    <location>
        <begin position="219"/>
        <end position="244"/>
    </location>
</feature>
<evidence type="ECO:0000259" key="8">
    <source>
        <dbReference type="PROSITE" id="PS50928"/>
    </source>
</evidence>
<dbReference type="AlphaFoldDB" id="A0A4R0KGK2"/>
<evidence type="ECO:0000313" key="9">
    <source>
        <dbReference type="EMBL" id="TCC57696.1"/>
    </source>
</evidence>
<keyword evidence="6 7" id="KW-0472">Membrane</keyword>
<keyword evidence="2 7" id="KW-0813">Transport</keyword>
<dbReference type="GO" id="GO:0005886">
    <property type="term" value="C:plasma membrane"/>
    <property type="evidence" value="ECO:0007669"/>
    <property type="project" value="UniProtKB-SubCell"/>
</dbReference>
<dbReference type="Gene3D" id="1.10.3720.10">
    <property type="entry name" value="MetI-like"/>
    <property type="match status" value="1"/>
</dbReference>
<gene>
    <name evidence="9" type="ORF">E0H73_30525</name>
</gene>
<keyword evidence="3" id="KW-1003">Cell membrane</keyword>
<protein>
    <submittedName>
        <fullName evidence="9">Sugar ABC transporter permease</fullName>
    </submittedName>
</protein>
<feature type="transmembrane region" description="Helical" evidence="7">
    <location>
        <begin position="81"/>
        <end position="102"/>
    </location>
</feature>
<dbReference type="Pfam" id="PF00528">
    <property type="entry name" value="BPD_transp_1"/>
    <property type="match status" value="1"/>
</dbReference>
<evidence type="ECO:0000256" key="7">
    <source>
        <dbReference type="RuleBase" id="RU363032"/>
    </source>
</evidence>
<dbReference type="PANTHER" id="PTHR30193">
    <property type="entry name" value="ABC TRANSPORTER PERMEASE PROTEIN"/>
    <property type="match status" value="1"/>
</dbReference>
<dbReference type="OrthoDB" id="9804439at2"/>
<evidence type="ECO:0000256" key="6">
    <source>
        <dbReference type="ARBA" id="ARBA00023136"/>
    </source>
</evidence>
<dbReference type="PANTHER" id="PTHR30193:SF37">
    <property type="entry name" value="INNER MEMBRANE ABC TRANSPORTER PERMEASE PROTEIN YCJO"/>
    <property type="match status" value="1"/>
</dbReference>